<organism evidence="2 3">
    <name type="scientific">Rhizobium hidalgonense</name>
    <dbReference type="NCBI Taxonomy" id="1538159"/>
    <lineage>
        <taxon>Bacteria</taxon>
        <taxon>Pseudomonadati</taxon>
        <taxon>Pseudomonadota</taxon>
        <taxon>Alphaproteobacteria</taxon>
        <taxon>Hyphomicrobiales</taxon>
        <taxon>Rhizobiaceae</taxon>
        <taxon>Rhizobium/Agrobacterium group</taxon>
        <taxon>Rhizobium</taxon>
    </lineage>
</organism>
<dbReference type="EMBL" id="JAVLSF010000825">
    <property type="protein sequence ID" value="MDR9778446.1"/>
    <property type="molecule type" value="Genomic_DNA"/>
</dbReference>
<feature type="non-terminal residue" evidence="2">
    <location>
        <position position="1"/>
    </location>
</feature>
<evidence type="ECO:0000313" key="3">
    <source>
        <dbReference type="Proteomes" id="UP001268610"/>
    </source>
</evidence>
<evidence type="ECO:0000313" key="2">
    <source>
        <dbReference type="EMBL" id="MDR9778446.1"/>
    </source>
</evidence>
<dbReference type="RefSeq" id="WP_310866502.1">
    <property type="nucleotide sequence ID" value="NZ_JAVLSF010000825.1"/>
</dbReference>
<dbReference type="Proteomes" id="UP001268610">
    <property type="component" value="Unassembled WGS sequence"/>
</dbReference>
<reference evidence="2" key="1">
    <citation type="submission" date="2023-04" db="EMBL/GenBank/DDBJ databases">
        <title>Genomic characterization of faba bean (Vicia faba) microsymbionts in Mexican soils.</title>
        <authorList>
            <person name="Rivera Orduna F.N."/>
            <person name="Guevara-Luna J."/>
            <person name="Yan J."/>
            <person name="Arroyo-Herrera I."/>
            <person name="Li Y."/>
            <person name="Vasquez-Murrieta M.S."/>
            <person name="Wang E.T."/>
        </authorList>
    </citation>
    <scope>NUCLEOTIDE SEQUENCE</scope>
    <source>
        <strain evidence="2">CH26</strain>
    </source>
</reference>
<sequence length="135" mass="14912">ISVDLKTESVSPPPVEELELSSTQRLTNEVDIGDKKQHSSSELTTAADLLVDVNAVVNHAPSIANQLNAIVNYNQSTDQTALEQSATRIYVPVTELSFFGLRIFISRMHKRINIEDQSTGERWSLNALTMAVQSD</sequence>
<name>A0AAJ2H0P8_9HYPH</name>
<comment type="caution">
    <text evidence="2">The sequence shown here is derived from an EMBL/GenBank/DDBJ whole genome shotgun (WGS) entry which is preliminary data.</text>
</comment>
<protein>
    <submittedName>
        <fullName evidence="2">Uncharacterized protein</fullName>
    </submittedName>
</protein>
<feature type="non-terminal residue" evidence="2">
    <location>
        <position position="135"/>
    </location>
</feature>
<evidence type="ECO:0000256" key="1">
    <source>
        <dbReference type="SAM" id="MobiDB-lite"/>
    </source>
</evidence>
<accession>A0AAJ2H0P8</accession>
<gene>
    <name evidence="2" type="ORF">RJJ65_38550</name>
</gene>
<proteinExistence type="predicted"/>
<feature type="region of interest" description="Disordered" evidence="1">
    <location>
        <begin position="1"/>
        <end position="24"/>
    </location>
</feature>
<dbReference type="AlphaFoldDB" id="A0AAJ2H0P8"/>